<keyword evidence="3" id="KW-0010">Activator</keyword>
<feature type="compositionally biased region" description="Polar residues" evidence="6">
    <location>
        <begin position="85"/>
        <end position="96"/>
    </location>
</feature>
<feature type="compositionally biased region" description="Polar residues" evidence="6">
    <location>
        <begin position="52"/>
        <end position="77"/>
    </location>
</feature>
<dbReference type="PANTHER" id="PTHR15405">
    <property type="entry name" value="PROLINE-RICH NUCLEAR RECEPTOR COACTIVATOR"/>
    <property type="match status" value="1"/>
</dbReference>
<evidence type="ECO:0000256" key="1">
    <source>
        <dbReference type="ARBA" id="ARBA00004123"/>
    </source>
</evidence>
<dbReference type="InterPro" id="IPR028322">
    <property type="entry name" value="PNRC-like_rgn"/>
</dbReference>
<dbReference type="Proteomes" id="UP001159363">
    <property type="component" value="Chromosome 1"/>
</dbReference>
<evidence type="ECO:0000313" key="7">
    <source>
        <dbReference type="EMBL" id="KAJ8896509.1"/>
    </source>
</evidence>
<keyword evidence="8" id="KW-1185">Reference proteome</keyword>
<name>A0ABQ9IIH2_9NEOP</name>
<dbReference type="Pfam" id="PF15365">
    <property type="entry name" value="PNRC"/>
    <property type="match status" value="1"/>
</dbReference>
<comment type="caution">
    <text evidence="7">The sequence shown here is derived from an EMBL/GenBank/DDBJ whole genome shotgun (WGS) entry which is preliminary data.</text>
</comment>
<evidence type="ECO:0000256" key="2">
    <source>
        <dbReference type="ARBA" id="ARBA00023015"/>
    </source>
</evidence>
<reference evidence="7 8" key="1">
    <citation type="submission" date="2023-02" db="EMBL/GenBank/DDBJ databases">
        <title>LHISI_Scaffold_Assembly.</title>
        <authorList>
            <person name="Stuart O.P."/>
            <person name="Cleave R."/>
            <person name="Magrath M.J.L."/>
            <person name="Mikheyev A.S."/>
        </authorList>
    </citation>
    <scope>NUCLEOTIDE SEQUENCE [LARGE SCALE GENOMIC DNA]</scope>
    <source>
        <strain evidence="7">Daus_M_001</strain>
        <tissue evidence="7">Leg muscle</tissue>
    </source>
</reference>
<proteinExistence type="predicted"/>
<feature type="compositionally biased region" description="Polar residues" evidence="6">
    <location>
        <begin position="27"/>
        <end position="37"/>
    </location>
</feature>
<keyword evidence="5" id="KW-0539">Nucleus</keyword>
<keyword evidence="4" id="KW-0804">Transcription</keyword>
<keyword evidence="2" id="KW-0805">Transcription regulation</keyword>
<evidence type="ECO:0000256" key="6">
    <source>
        <dbReference type="SAM" id="MobiDB-lite"/>
    </source>
</evidence>
<dbReference type="InterPro" id="IPR026780">
    <property type="entry name" value="PNRC1/2"/>
</dbReference>
<gene>
    <name evidence="7" type="ORF">PR048_001853</name>
</gene>
<evidence type="ECO:0000313" key="8">
    <source>
        <dbReference type="Proteomes" id="UP001159363"/>
    </source>
</evidence>
<evidence type="ECO:0008006" key="9">
    <source>
        <dbReference type="Google" id="ProtNLM"/>
    </source>
</evidence>
<dbReference type="EMBL" id="JARBHB010000001">
    <property type="protein sequence ID" value="KAJ8896509.1"/>
    <property type="molecule type" value="Genomic_DNA"/>
</dbReference>
<evidence type="ECO:0000256" key="5">
    <source>
        <dbReference type="ARBA" id="ARBA00023242"/>
    </source>
</evidence>
<organism evidence="7 8">
    <name type="scientific">Dryococelus australis</name>
    <dbReference type="NCBI Taxonomy" id="614101"/>
    <lineage>
        <taxon>Eukaryota</taxon>
        <taxon>Metazoa</taxon>
        <taxon>Ecdysozoa</taxon>
        <taxon>Arthropoda</taxon>
        <taxon>Hexapoda</taxon>
        <taxon>Insecta</taxon>
        <taxon>Pterygota</taxon>
        <taxon>Neoptera</taxon>
        <taxon>Polyneoptera</taxon>
        <taxon>Phasmatodea</taxon>
        <taxon>Verophasmatodea</taxon>
        <taxon>Anareolatae</taxon>
        <taxon>Phasmatidae</taxon>
        <taxon>Eurycanthinae</taxon>
        <taxon>Dryococelus</taxon>
    </lineage>
</organism>
<comment type="subcellular location">
    <subcellularLocation>
        <location evidence="1">Nucleus</location>
    </subcellularLocation>
</comment>
<sequence length="163" mass="17532">MVEISAEKYGNSGSHNSQKIHARPRISKSTTYFSSIVTPPRGKSRKSDCYQGANSSSTRLSAPNTAVLQLALSTAKRNSSKIRSRQSPSKDNSPGTSPVLGAFYAGPKFSDPPEATALPKPPMHWTSSVHMATGGSFPLMPSQRADRCRDISKQLKLLLNVSA</sequence>
<accession>A0ABQ9IIH2</accession>
<evidence type="ECO:0000256" key="4">
    <source>
        <dbReference type="ARBA" id="ARBA00023163"/>
    </source>
</evidence>
<protein>
    <recommendedName>
        <fullName evidence="9">Proline-rich nuclear receptor coactivator 2</fullName>
    </recommendedName>
</protein>
<feature type="region of interest" description="Disordered" evidence="6">
    <location>
        <begin position="1"/>
        <end position="127"/>
    </location>
</feature>
<evidence type="ECO:0000256" key="3">
    <source>
        <dbReference type="ARBA" id="ARBA00023159"/>
    </source>
</evidence>